<feature type="compositionally biased region" description="Polar residues" evidence="10">
    <location>
        <begin position="282"/>
        <end position="300"/>
    </location>
</feature>
<dbReference type="Pfam" id="PF00069">
    <property type="entry name" value="Pkinase"/>
    <property type="match status" value="1"/>
</dbReference>
<keyword evidence="4" id="KW-0479">Metal-binding</keyword>
<evidence type="ECO:0000256" key="5">
    <source>
        <dbReference type="ARBA" id="ARBA00022741"/>
    </source>
</evidence>
<evidence type="ECO:0000313" key="14">
    <source>
        <dbReference type="Proteomes" id="UP000789739"/>
    </source>
</evidence>
<comment type="similarity">
    <text evidence="2">Belongs to the protein kinase superfamily. STE Ser/Thr protein kinase family. STE20 subfamily.</text>
</comment>
<feature type="region of interest" description="Disordered" evidence="10">
    <location>
        <begin position="154"/>
        <end position="579"/>
    </location>
</feature>
<feature type="region of interest" description="Disordered" evidence="10">
    <location>
        <begin position="20"/>
        <end position="58"/>
    </location>
</feature>
<evidence type="ECO:0000256" key="4">
    <source>
        <dbReference type="ARBA" id="ARBA00022723"/>
    </source>
</evidence>
<comment type="catalytic activity">
    <reaction evidence="9">
        <text>L-seryl-[protein] + ATP = O-phospho-L-seryl-[protein] + ADP + H(+)</text>
        <dbReference type="Rhea" id="RHEA:17989"/>
        <dbReference type="Rhea" id="RHEA-COMP:9863"/>
        <dbReference type="Rhea" id="RHEA-COMP:11604"/>
        <dbReference type="ChEBI" id="CHEBI:15378"/>
        <dbReference type="ChEBI" id="CHEBI:29999"/>
        <dbReference type="ChEBI" id="CHEBI:30616"/>
        <dbReference type="ChEBI" id="CHEBI:83421"/>
        <dbReference type="ChEBI" id="CHEBI:456216"/>
        <dbReference type="EC" id="2.7.11.1"/>
    </reaction>
</comment>
<dbReference type="PROSITE" id="PS00109">
    <property type="entry name" value="PROTEIN_KINASE_TYR"/>
    <property type="match status" value="1"/>
</dbReference>
<dbReference type="EMBL" id="CAJVPI010001666">
    <property type="protein sequence ID" value="CAG8622525.1"/>
    <property type="molecule type" value="Genomic_DNA"/>
</dbReference>
<sequence length="917" mass="100912">IVAFLKGKFVKLGSQVSTNDGVQPEVNDYRDSSRLSGDSPASDRSTSKLAGKKKKGTALQIGSPTEFEHGLHVEYHHESGMFLGLPDVWQNTVPSDEIVNTRYINPNLVPRPGSSEKTEITGKNIGTPFNTKHGLPPEMKASLKSAGMRNEEFKRQPGKLTQQNSLHDSRSKTAASRLQNPVHQRSISLGTQDRDGSQLHSPTEPAFTRKTSATHLSLRKNSATSKFNHLNEPTNGISSKAGSRKGSTSSQGSAKESQSPTSFKQATSPSQSTSRRIPPKMTIQSVSTPHQNISTPSQSPRKIVVAGPSLSRDPNSPQITSRNKSVSPDTLRDLPSSPLPYERTFSNGSQITSRNKSVSPDILRDLPSSPLPHERTFSNGSHITSRNKSVSPDTRDLPSSPLPHERTFNNGSQITSRNRSVSPDILRDLPSSPLPHERNGSQITSANKSMSPDRLRGRPTSPLPHERTFNNGSPITPTNKGVSPDIIRDRPSSPLPNVRTFNNGPPYENSNGHITPRKTPNESQYAQRLLSSPVFPPERRGSASPSKDRFGPVPQDNINTDNRAKTFSNNIPNIQWDRIPPPPKDIPKLQAPPIKAKQIPLPKEIQHLADILDKGDPTLSYTDLTQIAEGESGDMYAARKADKVVAIKIIPFTSTAKLSILKNEVSLMKMNKHINIVECLACCSTKEAVWVIMECMDVSLADLILMHPDGPRFTEPQISTVAHSILQALIHLHKGHCIHRDVRSDNILLDAHGNIKLADFGHAIKLADANARRNSVVGTTFWMAPEVIRAAQYDTKVDIWSLGVVLVEMAEGNPPYAEHPPLKALALIAQYGIPPLSKPEKWSAEFKDFLALCTEMDSNERKTGQELVTHAFLEKLADSSEFKSMIEEFHQMEDNAEEDEDDADYYVKSLTGYLSES</sequence>
<proteinExistence type="inferred from homology"/>
<organism evidence="13 14">
    <name type="scientific">Paraglomus brasilianum</name>
    <dbReference type="NCBI Taxonomy" id="144538"/>
    <lineage>
        <taxon>Eukaryota</taxon>
        <taxon>Fungi</taxon>
        <taxon>Fungi incertae sedis</taxon>
        <taxon>Mucoromycota</taxon>
        <taxon>Glomeromycotina</taxon>
        <taxon>Glomeromycetes</taxon>
        <taxon>Paraglomerales</taxon>
        <taxon>Paraglomeraceae</taxon>
        <taxon>Paraglomus</taxon>
    </lineage>
</organism>
<evidence type="ECO:0000256" key="9">
    <source>
        <dbReference type="ARBA" id="ARBA00048679"/>
    </source>
</evidence>
<feature type="domain" description="CRIB" evidence="12">
    <location>
        <begin position="61"/>
        <end position="74"/>
    </location>
</feature>
<dbReference type="InterPro" id="IPR051931">
    <property type="entry name" value="PAK3-like"/>
</dbReference>
<dbReference type="InterPro" id="IPR011009">
    <property type="entry name" value="Kinase-like_dom_sf"/>
</dbReference>
<dbReference type="OrthoDB" id="248923at2759"/>
<feature type="compositionally biased region" description="Polar residues" evidence="10">
    <location>
        <begin position="499"/>
        <end position="513"/>
    </location>
</feature>
<feature type="domain" description="Protein kinase" evidence="11">
    <location>
        <begin position="621"/>
        <end position="873"/>
    </location>
</feature>
<dbReference type="Pfam" id="PF00786">
    <property type="entry name" value="PBD"/>
    <property type="match status" value="1"/>
</dbReference>
<dbReference type="PROSITE" id="PS50011">
    <property type="entry name" value="PROTEIN_KINASE_DOM"/>
    <property type="match status" value="1"/>
</dbReference>
<evidence type="ECO:0000256" key="7">
    <source>
        <dbReference type="ARBA" id="ARBA00022842"/>
    </source>
</evidence>
<feature type="compositionally biased region" description="Polar residues" evidence="10">
    <location>
        <begin position="408"/>
        <end position="421"/>
    </location>
</feature>
<dbReference type="FunFam" id="1.10.510.10:FF:000768">
    <property type="entry name" value="Non-specific serine/threonine protein kinase"/>
    <property type="match status" value="1"/>
</dbReference>
<feature type="compositionally biased region" description="Polar residues" evidence="10">
    <location>
        <begin position="344"/>
        <end position="358"/>
    </location>
</feature>
<feature type="region of interest" description="Disordered" evidence="10">
    <location>
        <begin position="109"/>
        <end position="139"/>
    </location>
</feature>
<dbReference type="InterPro" id="IPR008266">
    <property type="entry name" value="Tyr_kinase_AS"/>
</dbReference>
<evidence type="ECO:0000256" key="8">
    <source>
        <dbReference type="ARBA" id="ARBA00047899"/>
    </source>
</evidence>
<dbReference type="PROSITE" id="PS50108">
    <property type="entry name" value="CRIB"/>
    <property type="match status" value="1"/>
</dbReference>
<feature type="compositionally biased region" description="Polar residues" evidence="10">
    <location>
        <begin position="469"/>
        <end position="481"/>
    </location>
</feature>
<dbReference type="Gene3D" id="3.30.200.20">
    <property type="entry name" value="Phosphorylase Kinase, domain 1"/>
    <property type="match status" value="1"/>
</dbReference>
<keyword evidence="3" id="KW-0808">Transferase</keyword>
<protein>
    <submittedName>
        <fullName evidence="13">3354_t:CDS:1</fullName>
    </submittedName>
</protein>
<feature type="compositionally biased region" description="Polar residues" evidence="10">
    <location>
        <begin position="521"/>
        <end position="530"/>
    </location>
</feature>
<evidence type="ECO:0000256" key="3">
    <source>
        <dbReference type="ARBA" id="ARBA00022679"/>
    </source>
</evidence>
<dbReference type="Gene3D" id="1.10.510.10">
    <property type="entry name" value="Transferase(Phosphotransferase) domain 1"/>
    <property type="match status" value="1"/>
</dbReference>
<keyword evidence="14" id="KW-1185">Reference proteome</keyword>
<comment type="caution">
    <text evidence="13">The sequence shown here is derived from an EMBL/GenBank/DDBJ whole genome shotgun (WGS) entry which is preliminary data.</text>
</comment>
<comment type="cofactor">
    <cofactor evidence="1">
        <name>Mg(2+)</name>
        <dbReference type="ChEBI" id="CHEBI:18420"/>
    </cofactor>
</comment>
<dbReference type="AlphaFoldDB" id="A0A9N9GSL4"/>
<comment type="catalytic activity">
    <reaction evidence="8">
        <text>L-threonyl-[protein] + ATP = O-phospho-L-threonyl-[protein] + ADP + H(+)</text>
        <dbReference type="Rhea" id="RHEA:46608"/>
        <dbReference type="Rhea" id="RHEA-COMP:11060"/>
        <dbReference type="Rhea" id="RHEA-COMP:11605"/>
        <dbReference type="ChEBI" id="CHEBI:15378"/>
        <dbReference type="ChEBI" id="CHEBI:30013"/>
        <dbReference type="ChEBI" id="CHEBI:30616"/>
        <dbReference type="ChEBI" id="CHEBI:61977"/>
        <dbReference type="ChEBI" id="CHEBI:456216"/>
        <dbReference type="EC" id="2.7.11.1"/>
    </reaction>
</comment>
<evidence type="ECO:0000313" key="13">
    <source>
        <dbReference type="EMBL" id="CAG8622525.1"/>
    </source>
</evidence>
<dbReference type="SUPFAM" id="SSF56112">
    <property type="entry name" value="Protein kinase-like (PK-like)"/>
    <property type="match status" value="1"/>
</dbReference>
<dbReference type="PANTHER" id="PTHR45832:SF22">
    <property type="entry name" value="SERINE_THREONINE-PROTEIN KINASE SAMKA-RELATED"/>
    <property type="match status" value="1"/>
</dbReference>
<dbReference type="Gene3D" id="3.90.810.10">
    <property type="entry name" value="CRIB domain"/>
    <property type="match status" value="1"/>
</dbReference>
<evidence type="ECO:0000256" key="10">
    <source>
        <dbReference type="SAM" id="MobiDB-lite"/>
    </source>
</evidence>
<dbReference type="GO" id="GO:0005524">
    <property type="term" value="F:ATP binding"/>
    <property type="evidence" value="ECO:0007669"/>
    <property type="project" value="UniProtKB-KW"/>
</dbReference>
<feature type="compositionally biased region" description="Polar residues" evidence="10">
    <location>
        <begin position="440"/>
        <end position="450"/>
    </location>
</feature>
<dbReference type="InterPro" id="IPR020635">
    <property type="entry name" value="Tyr_kinase_cat_dom"/>
</dbReference>
<evidence type="ECO:0000259" key="11">
    <source>
        <dbReference type="PROSITE" id="PS50011"/>
    </source>
</evidence>
<reference evidence="13" key="1">
    <citation type="submission" date="2021-06" db="EMBL/GenBank/DDBJ databases">
        <authorList>
            <person name="Kallberg Y."/>
            <person name="Tangrot J."/>
            <person name="Rosling A."/>
        </authorList>
    </citation>
    <scope>NUCLEOTIDE SEQUENCE</scope>
    <source>
        <strain evidence="13">BR232B</strain>
    </source>
</reference>
<evidence type="ECO:0000256" key="1">
    <source>
        <dbReference type="ARBA" id="ARBA00001946"/>
    </source>
</evidence>
<evidence type="ECO:0000256" key="6">
    <source>
        <dbReference type="ARBA" id="ARBA00022840"/>
    </source>
</evidence>
<keyword evidence="5" id="KW-0547">Nucleotide-binding</keyword>
<dbReference type="GO" id="GO:0004674">
    <property type="term" value="F:protein serine/threonine kinase activity"/>
    <property type="evidence" value="ECO:0007669"/>
    <property type="project" value="UniProtKB-EC"/>
</dbReference>
<dbReference type="GO" id="GO:0004713">
    <property type="term" value="F:protein tyrosine kinase activity"/>
    <property type="evidence" value="ECO:0007669"/>
    <property type="project" value="InterPro"/>
</dbReference>
<feature type="compositionally biased region" description="Polar residues" evidence="10">
    <location>
        <begin position="312"/>
        <end position="328"/>
    </location>
</feature>
<dbReference type="GO" id="GO:0046872">
    <property type="term" value="F:metal ion binding"/>
    <property type="evidence" value="ECO:0007669"/>
    <property type="project" value="UniProtKB-KW"/>
</dbReference>
<dbReference type="InterPro" id="IPR036936">
    <property type="entry name" value="CRIB_dom_sf"/>
</dbReference>
<feature type="compositionally biased region" description="Polar residues" evidence="10">
    <location>
        <begin position="159"/>
        <end position="191"/>
    </location>
</feature>
<keyword evidence="6" id="KW-0067">ATP-binding</keyword>
<accession>A0A9N9GSL4</accession>
<dbReference type="InterPro" id="IPR000719">
    <property type="entry name" value="Prot_kinase_dom"/>
</dbReference>
<dbReference type="Proteomes" id="UP000789739">
    <property type="component" value="Unassembled WGS sequence"/>
</dbReference>
<name>A0A9N9GSL4_9GLOM</name>
<evidence type="ECO:0000256" key="2">
    <source>
        <dbReference type="ARBA" id="ARBA00008874"/>
    </source>
</evidence>
<feature type="compositionally biased region" description="Polar residues" evidence="10">
    <location>
        <begin position="209"/>
        <end position="275"/>
    </location>
</feature>
<feature type="compositionally biased region" description="Polar residues" evidence="10">
    <location>
        <begin position="556"/>
        <end position="573"/>
    </location>
</feature>
<feature type="non-terminal residue" evidence="13">
    <location>
        <position position="917"/>
    </location>
</feature>
<dbReference type="SMART" id="SM00219">
    <property type="entry name" value="TyrKc"/>
    <property type="match status" value="1"/>
</dbReference>
<feature type="compositionally biased region" description="Basic and acidic residues" evidence="10">
    <location>
        <begin position="537"/>
        <end position="550"/>
    </location>
</feature>
<gene>
    <name evidence="13" type="ORF">PBRASI_LOCUS8791</name>
</gene>
<keyword evidence="7" id="KW-0460">Magnesium</keyword>
<evidence type="ECO:0000259" key="12">
    <source>
        <dbReference type="PROSITE" id="PS50108"/>
    </source>
</evidence>
<feature type="compositionally biased region" description="Polar residues" evidence="10">
    <location>
        <begin position="377"/>
        <end position="392"/>
    </location>
</feature>
<dbReference type="InterPro" id="IPR000095">
    <property type="entry name" value="CRIB_dom"/>
</dbReference>
<dbReference type="PANTHER" id="PTHR45832">
    <property type="entry name" value="SERINE/THREONINE-PROTEIN KINASE SAMKA-RELATED-RELATED"/>
    <property type="match status" value="1"/>
</dbReference>